<protein>
    <submittedName>
        <fullName evidence="1">EthD family reductase</fullName>
    </submittedName>
</protein>
<dbReference type="AlphaFoldDB" id="A0A437GVW6"/>
<proteinExistence type="predicted"/>
<dbReference type="InterPro" id="IPR009799">
    <property type="entry name" value="EthD_dom"/>
</dbReference>
<dbReference type="NCBIfam" id="TIGR02118">
    <property type="entry name" value="EthD family reductase"/>
    <property type="match status" value="1"/>
</dbReference>
<dbReference type="PANTHER" id="PTHR40260">
    <property type="entry name" value="BLR8190 PROTEIN"/>
    <property type="match status" value="1"/>
</dbReference>
<comment type="caution">
    <text evidence="1">The sequence shown here is derived from an EMBL/GenBank/DDBJ whole genome shotgun (WGS) entry which is preliminary data.</text>
</comment>
<dbReference type="PANTHER" id="PTHR40260:SF2">
    <property type="entry name" value="BLR8190 PROTEIN"/>
    <property type="match status" value="1"/>
</dbReference>
<accession>A0A437GVW6</accession>
<evidence type="ECO:0000313" key="1">
    <source>
        <dbReference type="EMBL" id="RVQ66014.1"/>
    </source>
</evidence>
<dbReference type="Gene3D" id="3.30.70.100">
    <property type="match status" value="1"/>
</dbReference>
<keyword evidence="2" id="KW-1185">Reference proteome</keyword>
<dbReference type="InterPro" id="IPR011008">
    <property type="entry name" value="Dimeric_a/b-barrel"/>
</dbReference>
<dbReference type="RefSeq" id="WP_127613116.1">
    <property type="nucleotide sequence ID" value="NZ_RXOL01000005.1"/>
</dbReference>
<reference evidence="1 2" key="1">
    <citation type="submission" date="2018-12" db="EMBL/GenBank/DDBJ databases">
        <title>Croceicoccus ponticola sp. nov., a lipolytic bacterium isolated from seawater.</title>
        <authorList>
            <person name="Yoon J.-H."/>
        </authorList>
    </citation>
    <scope>NUCLEOTIDE SEQUENCE [LARGE SCALE GENOMIC DNA]</scope>
    <source>
        <strain evidence="1 2">GM-16</strain>
    </source>
</reference>
<gene>
    <name evidence="1" type="ORF">EKN06_11715</name>
</gene>
<dbReference type="GO" id="GO:0016491">
    <property type="term" value="F:oxidoreductase activity"/>
    <property type="evidence" value="ECO:0007669"/>
    <property type="project" value="InterPro"/>
</dbReference>
<sequence>MAKLIVYYPRHEGCRFDRDYYLATHVPIVGDAWTEAGMTGAEIEWPFDDTQPFACLIGIAFADQGAIDAALGSAATAGVLADVANFTDITPSLYRTT</sequence>
<dbReference type="EMBL" id="RXOL01000005">
    <property type="protein sequence ID" value="RVQ66014.1"/>
    <property type="molecule type" value="Genomic_DNA"/>
</dbReference>
<name>A0A437GVW6_9SPHN</name>
<organism evidence="1 2">
    <name type="scientific">Croceicoccus ponticola</name>
    <dbReference type="NCBI Taxonomy" id="2217664"/>
    <lineage>
        <taxon>Bacteria</taxon>
        <taxon>Pseudomonadati</taxon>
        <taxon>Pseudomonadota</taxon>
        <taxon>Alphaproteobacteria</taxon>
        <taxon>Sphingomonadales</taxon>
        <taxon>Erythrobacteraceae</taxon>
        <taxon>Croceicoccus</taxon>
    </lineage>
</organism>
<dbReference type="Proteomes" id="UP000283003">
    <property type="component" value="Unassembled WGS sequence"/>
</dbReference>
<evidence type="ECO:0000313" key="2">
    <source>
        <dbReference type="Proteomes" id="UP000283003"/>
    </source>
</evidence>
<dbReference type="OrthoDB" id="5343971at2"/>
<dbReference type="SUPFAM" id="SSF54909">
    <property type="entry name" value="Dimeric alpha+beta barrel"/>
    <property type="match status" value="1"/>
</dbReference>